<protein>
    <recommendedName>
        <fullName evidence="10">AAA+ ATPase domain-containing protein</fullName>
    </recommendedName>
</protein>
<evidence type="ECO:0000256" key="1">
    <source>
        <dbReference type="ARBA" id="ARBA00022741"/>
    </source>
</evidence>
<feature type="compositionally biased region" description="Basic and acidic residues" evidence="9">
    <location>
        <begin position="267"/>
        <end position="279"/>
    </location>
</feature>
<name>A0A6C0HPY5_9ZZZZ</name>
<dbReference type="CDD" id="cd18037">
    <property type="entry name" value="DEXSc_Pif1_like"/>
    <property type="match status" value="1"/>
</dbReference>
<keyword evidence="2" id="KW-0227">DNA damage</keyword>
<dbReference type="InterPro" id="IPR027417">
    <property type="entry name" value="P-loop_NTPase"/>
</dbReference>
<keyword evidence="4" id="KW-0347">Helicase</keyword>
<dbReference type="InterPro" id="IPR049163">
    <property type="entry name" value="Pif1-like_2B_dom"/>
</dbReference>
<evidence type="ECO:0000256" key="5">
    <source>
        <dbReference type="ARBA" id="ARBA00022840"/>
    </source>
</evidence>
<dbReference type="Pfam" id="PF21530">
    <property type="entry name" value="Pif1_2B_dom"/>
    <property type="match status" value="1"/>
</dbReference>
<dbReference type="InterPro" id="IPR051055">
    <property type="entry name" value="PIF1_helicase"/>
</dbReference>
<dbReference type="GO" id="GO:0000723">
    <property type="term" value="P:telomere maintenance"/>
    <property type="evidence" value="ECO:0007669"/>
    <property type="project" value="InterPro"/>
</dbReference>
<evidence type="ECO:0000256" key="3">
    <source>
        <dbReference type="ARBA" id="ARBA00022801"/>
    </source>
</evidence>
<feature type="region of interest" description="Disordered" evidence="9">
    <location>
        <begin position="265"/>
        <end position="285"/>
    </location>
</feature>
<dbReference type="PANTHER" id="PTHR47642">
    <property type="entry name" value="ATP-DEPENDENT DNA HELICASE"/>
    <property type="match status" value="1"/>
</dbReference>
<evidence type="ECO:0000259" key="10">
    <source>
        <dbReference type="SMART" id="SM00382"/>
    </source>
</evidence>
<accession>A0A6C0HPY5</accession>
<dbReference type="SUPFAM" id="SSF52540">
    <property type="entry name" value="P-loop containing nucleoside triphosphate hydrolases"/>
    <property type="match status" value="2"/>
</dbReference>
<organism evidence="11">
    <name type="scientific">viral metagenome</name>
    <dbReference type="NCBI Taxonomy" id="1070528"/>
    <lineage>
        <taxon>unclassified sequences</taxon>
        <taxon>metagenomes</taxon>
        <taxon>organismal metagenomes</taxon>
    </lineage>
</organism>
<dbReference type="PANTHER" id="PTHR47642:SF5">
    <property type="entry name" value="ATP-DEPENDENT DNA HELICASE"/>
    <property type="match status" value="1"/>
</dbReference>
<dbReference type="EMBL" id="MN740002">
    <property type="protein sequence ID" value="QHT82569.1"/>
    <property type="molecule type" value="Genomic_DNA"/>
</dbReference>
<dbReference type="GO" id="GO:0006281">
    <property type="term" value="P:DNA repair"/>
    <property type="evidence" value="ECO:0007669"/>
    <property type="project" value="InterPro"/>
</dbReference>
<dbReference type="InterPro" id="IPR010285">
    <property type="entry name" value="DNA_helicase_pif1-like_DEAD"/>
</dbReference>
<keyword evidence="8" id="KW-0413">Isomerase</keyword>
<evidence type="ECO:0000256" key="9">
    <source>
        <dbReference type="SAM" id="MobiDB-lite"/>
    </source>
</evidence>
<evidence type="ECO:0000256" key="4">
    <source>
        <dbReference type="ARBA" id="ARBA00022806"/>
    </source>
</evidence>
<dbReference type="InterPro" id="IPR003593">
    <property type="entry name" value="AAA+_ATPase"/>
</dbReference>
<evidence type="ECO:0000256" key="7">
    <source>
        <dbReference type="ARBA" id="ARBA00023204"/>
    </source>
</evidence>
<evidence type="ECO:0000256" key="8">
    <source>
        <dbReference type="ARBA" id="ARBA00023235"/>
    </source>
</evidence>
<keyword evidence="6" id="KW-0238">DNA-binding</keyword>
<proteinExistence type="predicted"/>
<dbReference type="CDD" id="cd18809">
    <property type="entry name" value="SF1_C_RecD"/>
    <property type="match status" value="1"/>
</dbReference>
<sequence>MEFSVEQQIAFDKYVQGKNIFITGPGGTGKSTLIKKIQSDAHKKRLNIQVCALTGCAAVLIGCKAKTIHSWSGIGLGNGSIGINVKKVAMNKYKQKVWKNVDILVIDEVSMMSQKIFEMLDAIGKTARENTRPFGGIQVIFLGDFYQLPPVGNKDEIDTVRFCFESPLWNDTFSKENTVQLKKIFRQTDEVYTKILNQIREGRVKKSSNELLLSLVGKKPEEGSIIQPTKLFPVRSKADAINETKMKELDTPEFEFKIKMLKNLPSGEREKDKEKEKGHPIPKFTPEQIDAELNNIHNSIMCNDIVKLKVGAQVMCVVNIELPTGGMICNGSQGVVVNFSEQGLPIVKYRNGHEMTMTYHVWESENIIGAGVSQIPLILAWAITIHKSQGATMDAAEIDVGSGVFECGQTYVALSRVKSLEGLYLSSFDVSKIFINKKVREFYDNLSSGSA</sequence>
<feature type="domain" description="AAA+ ATPase" evidence="10">
    <location>
        <begin position="16"/>
        <end position="174"/>
    </location>
</feature>
<dbReference type="Pfam" id="PF05970">
    <property type="entry name" value="PIF1"/>
    <property type="match status" value="1"/>
</dbReference>
<dbReference type="Gene3D" id="3.40.50.300">
    <property type="entry name" value="P-loop containing nucleotide triphosphate hydrolases"/>
    <property type="match status" value="1"/>
</dbReference>
<keyword evidence="5" id="KW-0067">ATP-binding</keyword>
<reference evidence="11" key="1">
    <citation type="journal article" date="2020" name="Nature">
        <title>Giant virus diversity and host interactions through global metagenomics.</title>
        <authorList>
            <person name="Schulz F."/>
            <person name="Roux S."/>
            <person name="Paez-Espino D."/>
            <person name="Jungbluth S."/>
            <person name="Walsh D.A."/>
            <person name="Denef V.J."/>
            <person name="McMahon K.D."/>
            <person name="Konstantinidis K.T."/>
            <person name="Eloe-Fadrosh E.A."/>
            <person name="Kyrpides N.C."/>
            <person name="Woyke T."/>
        </authorList>
    </citation>
    <scope>NUCLEOTIDE SEQUENCE</scope>
    <source>
        <strain evidence="11">GVMAG-M-3300023184-165</strain>
    </source>
</reference>
<dbReference type="GO" id="GO:0003678">
    <property type="term" value="F:DNA helicase activity"/>
    <property type="evidence" value="ECO:0007669"/>
    <property type="project" value="InterPro"/>
</dbReference>
<dbReference type="AlphaFoldDB" id="A0A6C0HPY5"/>
<evidence type="ECO:0000256" key="6">
    <source>
        <dbReference type="ARBA" id="ARBA00023125"/>
    </source>
</evidence>
<evidence type="ECO:0000256" key="2">
    <source>
        <dbReference type="ARBA" id="ARBA00022763"/>
    </source>
</evidence>
<dbReference type="SMART" id="SM00382">
    <property type="entry name" value="AAA"/>
    <property type="match status" value="1"/>
</dbReference>
<keyword evidence="1" id="KW-0547">Nucleotide-binding</keyword>
<keyword evidence="7" id="KW-0234">DNA repair</keyword>
<keyword evidence="3" id="KW-0378">Hydrolase</keyword>
<evidence type="ECO:0000313" key="11">
    <source>
        <dbReference type="EMBL" id="QHT82569.1"/>
    </source>
</evidence>